<dbReference type="SUPFAM" id="SSF57625">
    <property type="entry name" value="Invertebrate chitin-binding proteins"/>
    <property type="match status" value="1"/>
</dbReference>
<gene>
    <name evidence="3" type="ORF">FJT64_011590</name>
</gene>
<dbReference type="SMART" id="SM00494">
    <property type="entry name" value="ChtBD2"/>
    <property type="match status" value="1"/>
</dbReference>
<accession>A0A6A4V1Q7</accession>
<dbReference type="GO" id="GO:0008061">
    <property type="term" value="F:chitin binding"/>
    <property type="evidence" value="ECO:0007669"/>
    <property type="project" value="InterPro"/>
</dbReference>
<dbReference type="EMBL" id="VIIS01001974">
    <property type="protein sequence ID" value="KAF0290197.1"/>
    <property type="molecule type" value="Genomic_DNA"/>
</dbReference>
<organism evidence="3 4">
    <name type="scientific">Amphibalanus amphitrite</name>
    <name type="common">Striped barnacle</name>
    <name type="synonym">Balanus amphitrite</name>
    <dbReference type="NCBI Taxonomy" id="1232801"/>
    <lineage>
        <taxon>Eukaryota</taxon>
        <taxon>Metazoa</taxon>
        <taxon>Ecdysozoa</taxon>
        <taxon>Arthropoda</taxon>
        <taxon>Crustacea</taxon>
        <taxon>Multicrustacea</taxon>
        <taxon>Cirripedia</taxon>
        <taxon>Thoracica</taxon>
        <taxon>Thoracicalcarea</taxon>
        <taxon>Balanomorpha</taxon>
        <taxon>Balanoidea</taxon>
        <taxon>Balanidae</taxon>
        <taxon>Amphibalaninae</taxon>
        <taxon>Amphibalanus</taxon>
    </lineage>
</organism>
<reference evidence="3 4" key="1">
    <citation type="submission" date="2019-07" db="EMBL/GenBank/DDBJ databases">
        <title>Draft genome assembly of a fouling barnacle, Amphibalanus amphitrite (Darwin, 1854): The first reference genome for Thecostraca.</title>
        <authorList>
            <person name="Kim W."/>
        </authorList>
    </citation>
    <scope>NUCLEOTIDE SEQUENCE [LARGE SCALE GENOMIC DNA]</scope>
    <source>
        <strain evidence="3">SNU_AA5</strain>
        <tissue evidence="3">Soma without cirri and trophi</tissue>
    </source>
</reference>
<evidence type="ECO:0000256" key="1">
    <source>
        <dbReference type="SAM" id="MobiDB-lite"/>
    </source>
</evidence>
<dbReference type="PROSITE" id="PS50940">
    <property type="entry name" value="CHIT_BIND_II"/>
    <property type="match status" value="1"/>
</dbReference>
<evidence type="ECO:0000313" key="4">
    <source>
        <dbReference type="Proteomes" id="UP000440578"/>
    </source>
</evidence>
<feature type="compositionally biased region" description="Low complexity" evidence="1">
    <location>
        <begin position="1"/>
        <end position="16"/>
    </location>
</feature>
<protein>
    <recommendedName>
        <fullName evidence="2">Chitin-binding type-2 domain-containing protein</fullName>
    </recommendedName>
</protein>
<keyword evidence="4" id="KW-1185">Reference proteome</keyword>
<feature type="region of interest" description="Disordered" evidence="1">
    <location>
        <begin position="1"/>
        <end position="27"/>
    </location>
</feature>
<dbReference type="AlphaFoldDB" id="A0A6A4V1Q7"/>
<proteinExistence type="predicted"/>
<dbReference type="InterPro" id="IPR036508">
    <property type="entry name" value="Chitin-bd_dom_sf"/>
</dbReference>
<comment type="caution">
    <text evidence="3">The sequence shown here is derived from an EMBL/GenBank/DDBJ whole genome shotgun (WGS) entry which is preliminary data.</text>
</comment>
<evidence type="ECO:0000259" key="2">
    <source>
        <dbReference type="PROSITE" id="PS50940"/>
    </source>
</evidence>
<evidence type="ECO:0000313" key="3">
    <source>
        <dbReference type="EMBL" id="KAF0290197.1"/>
    </source>
</evidence>
<dbReference type="GO" id="GO:0005576">
    <property type="term" value="C:extracellular region"/>
    <property type="evidence" value="ECO:0007669"/>
    <property type="project" value="InterPro"/>
</dbReference>
<dbReference type="InterPro" id="IPR002557">
    <property type="entry name" value="Chitin-bd_dom"/>
</dbReference>
<name>A0A6A4V1Q7_AMPAM</name>
<dbReference type="Pfam" id="PF01607">
    <property type="entry name" value="CBM_14"/>
    <property type="match status" value="1"/>
</dbReference>
<dbReference type="Gene3D" id="2.170.140.10">
    <property type="entry name" value="Chitin binding domain"/>
    <property type="match status" value="1"/>
</dbReference>
<dbReference type="Proteomes" id="UP000440578">
    <property type="component" value="Unassembled WGS sequence"/>
</dbReference>
<sequence>MTRRTGPGRFPGVRVPPSKPTIKRPEAGLKIGSAPVDGLIDRDREPTPPGKLLDFLRQHLFGPGGIKRKEGEIGPEICERAGMFRHPTNCNKFYECYWDPWSEKFTLHVFNCAVRLVYDEQIAACNWAYSRADCTDRPDAELEKLLREADRTQFPEGLLNGYPEVRDFLGL</sequence>
<feature type="domain" description="Chitin-binding type-2" evidence="2">
    <location>
        <begin position="75"/>
        <end position="136"/>
    </location>
</feature>